<keyword evidence="1" id="KW-0489">Methyltransferase</keyword>
<dbReference type="GO" id="GO:0032259">
    <property type="term" value="P:methylation"/>
    <property type="evidence" value="ECO:0007669"/>
    <property type="project" value="UniProtKB-KW"/>
</dbReference>
<dbReference type="PROSITE" id="PS50970">
    <property type="entry name" value="HCY"/>
    <property type="match status" value="1"/>
</dbReference>
<feature type="domain" description="Hcy-binding" evidence="3">
    <location>
        <begin position="1"/>
        <end position="275"/>
    </location>
</feature>
<dbReference type="EMBL" id="UINC01010730">
    <property type="protein sequence ID" value="SVA47622.1"/>
    <property type="molecule type" value="Genomic_DNA"/>
</dbReference>
<accession>A0A381W580</accession>
<proteinExistence type="predicted"/>
<evidence type="ECO:0000256" key="1">
    <source>
        <dbReference type="ARBA" id="ARBA00022603"/>
    </source>
</evidence>
<name>A0A381W580_9ZZZZ</name>
<dbReference type="GO" id="GO:0008168">
    <property type="term" value="F:methyltransferase activity"/>
    <property type="evidence" value="ECO:0007669"/>
    <property type="project" value="UniProtKB-KW"/>
</dbReference>
<protein>
    <recommendedName>
        <fullName evidence="3">Hcy-binding domain-containing protein</fullName>
    </recommendedName>
</protein>
<evidence type="ECO:0000313" key="4">
    <source>
        <dbReference type="EMBL" id="SVA47622.1"/>
    </source>
</evidence>
<keyword evidence="2" id="KW-0808">Transferase</keyword>
<gene>
    <name evidence="4" type="ORF">METZ01_LOCUS100476</name>
</gene>
<reference evidence="4" key="1">
    <citation type="submission" date="2018-05" db="EMBL/GenBank/DDBJ databases">
        <authorList>
            <person name="Lanie J.A."/>
            <person name="Ng W.-L."/>
            <person name="Kazmierczak K.M."/>
            <person name="Andrzejewski T.M."/>
            <person name="Davidsen T.M."/>
            <person name="Wayne K.J."/>
            <person name="Tettelin H."/>
            <person name="Glass J.I."/>
            <person name="Rusch D."/>
            <person name="Podicherti R."/>
            <person name="Tsui H.-C.T."/>
            <person name="Winkler M.E."/>
        </authorList>
    </citation>
    <scope>NUCLEOTIDE SEQUENCE</scope>
</reference>
<dbReference type="Gene3D" id="3.20.20.330">
    <property type="entry name" value="Homocysteine-binding-like domain"/>
    <property type="match status" value="1"/>
</dbReference>
<dbReference type="AlphaFoldDB" id="A0A381W580"/>
<dbReference type="Pfam" id="PF02574">
    <property type="entry name" value="S-methyl_trans"/>
    <property type="match status" value="1"/>
</dbReference>
<dbReference type="SUPFAM" id="SSF82282">
    <property type="entry name" value="Homocysteine S-methyltransferase"/>
    <property type="match status" value="1"/>
</dbReference>
<sequence>MDGAMGTELMARGLKLPLPLWSAEANITGSEIVSAVHRDYVSAGANIIGTNTFRTTTWTYRKAGYSPKRAQERARSSLMKAVELARSANPNIVGGSITSIEDCYEPFLFPGREIAEDTYGENVNWFIDAGVDVILFETMGHLDEIEIALETVKNINSKIWLSLIVKDADHLLSGHLIKDVYTLAKDQVDCLMLNCNTIEKTDQTLQFMIDDWGSEWGVYPNLGLTEPEPDGKIEKKVNKDYFKNIIGKYLKMNPKIIGSCCGSSPNHTKIIKELTL</sequence>
<organism evidence="4">
    <name type="scientific">marine metagenome</name>
    <dbReference type="NCBI Taxonomy" id="408172"/>
    <lineage>
        <taxon>unclassified sequences</taxon>
        <taxon>metagenomes</taxon>
        <taxon>ecological metagenomes</taxon>
    </lineage>
</organism>
<evidence type="ECO:0000256" key="2">
    <source>
        <dbReference type="ARBA" id="ARBA00022679"/>
    </source>
</evidence>
<dbReference type="PANTHER" id="PTHR11103">
    <property type="entry name" value="SLR1189 PROTEIN"/>
    <property type="match status" value="1"/>
</dbReference>
<evidence type="ECO:0000259" key="3">
    <source>
        <dbReference type="PROSITE" id="PS50970"/>
    </source>
</evidence>
<dbReference type="InterPro" id="IPR003726">
    <property type="entry name" value="HCY_dom"/>
</dbReference>
<dbReference type="PANTHER" id="PTHR11103:SF18">
    <property type="entry name" value="SLR1189 PROTEIN"/>
    <property type="match status" value="1"/>
</dbReference>
<dbReference type="InterPro" id="IPR036589">
    <property type="entry name" value="HCY_dom_sf"/>
</dbReference>